<evidence type="ECO:0000259" key="5">
    <source>
        <dbReference type="Pfam" id="PF09743"/>
    </source>
</evidence>
<dbReference type="Pfam" id="PF25041">
    <property type="entry name" value="UFL1_C"/>
    <property type="match status" value="1"/>
</dbReference>
<feature type="region of interest" description="Disordered" evidence="4">
    <location>
        <begin position="388"/>
        <end position="449"/>
    </location>
</feature>
<dbReference type="GO" id="GO:0061666">
    <property type="term" value="F:UFM1 ligase activity"/>
    <property type="evidence" value="ECO:0007669"/>
    <property type="project" value="InterPro"/>
</dbReference>
<dbReference type="Pfam" id="PF09743">
    <property type="entry name" value="E3_UFM1_ligase"/>
    <property type="match status" value="1"/>
</dbReference>
<dbReference type="InParanoid" id="A0A2P6NN16"/>
<dbReference type="STRING" id="1890364.A0A2P6NN16"/>
<keyword evidence="9" id="KW-1185">Reference proteome</keyword>
<name>A0A2P6NN16_9EUKA</name>
<dbReference type="InterPro" id="IPR018611">
    <property type="entry name" value="Ufl1"/>
</dbReference>
<comment type="similarity">
    <text evidence="1">Belongs to the UFL1 family.</text>
</comment>
<reference evidence="8 9" key="1">
    <citation type="journal article" date="2018" name="Genome Biol. Evol.">
        <title>Multiple Roots of Fruiting Body Formation in Amoebozoa.</title>
        <authorList>
            <person name="Hillmann F."/>
            <person name="Forbes G."/>
            <person name="Novohradska S."/>
            <person name="Ferling I."/>
            <person name="Riege K."/>
            <person name="Groth M."/>
            <person name="Westermann M."/>
            <person name="Marz M."/>
            <person name="Spaller T."/>
            <person name="Winckler T."/>
            <person name="Schaap P."/>
            <person name="Glockner G."/>
        </authorList>
    </citation>
    <scope>NUCLEOTIDE SEQUENCE [LARGE SCALE GENOMIC DNA]</scope>
    <source>
        <strain evidence="8 9">Jena</strain>
    </source>
</reference>
<dbReference type="GO" id="GO:0005789">
    <property type="term" value="C:endoplasmic reticulum membrane"/>
    <property type="evidence" value="ECO:0007669"/>
    <property type="project" value="TreeGrafter"/>
</dbReference>
<proteinExistence type="inferred from homology"/>
<evidence type="ECO:0000256" key="3">
    <source>
        <dbReference type="ARBA" id="ARBA00022786"/>
    </source>
</evidence>
<dbReference type="PANTHER" id="PTHR31057">
    <property type="entry name" value="E3 UFM1-PROTEIN LIGASE 1"/>
    <property type="match status" value="1"/>
</dbReference>
<dbReference type="AlphaFoldDB" id="A0A2P6NN16"/>
<dbReference type="Proteomes" id="UP000241769">
    <property type="component" value="Unassembled WGS sequence"/>
</dbReference>
<dbReference type="PANTHER" id="PTHR31057:SF0">
    <property type="entry name" value="E3 UFM1-PROTEIN LIGASE 1"/>
    <property type="match status" value="1"/>
</dbReference>
<evidence type="ECO:0000313" key="9">
    <source>
        <dbReference type="Proteomes" id="UP000241769"/>
    </source>
</evidence>
<dbReference type="InterPro" id="IPR056580">
    <property type="entry name" value="Ufl1_dom"/>
</dbReference>
<evidence type="ECO:0000256" key="4">
    <source>
        <dbReference type="SAM" id="MobiDB-lite"/>
    </source>
</evidence>
<dbReference type="InterPro" id="IPR056761">
    <property type="entry name" value="Ufl1-like_C"/>
</dbReference>
<gene>
    <name evidence="8" type="ORF">PROFUN_07063</name>
</gene>
<evidence type="ECO:0000256" key="2">
    <source>
        <dbReference type="ARBA" id="ARBA00022679"/>
    </source>
</evidence>
<evidence type="ECO:0000259" key="7">
    <source>
        <dbReference type="Pfam" id="PF25041"/>
    </source>
</evidence>
<feature type="compositionally biased region" description="Basic and acidic residues" evidence="4">
    <location>
        <begin position="425"/>
        <end position="435"/>
    </location>
</feature>
<dbReference type="OrthoDB" id="10258297at2759"/>
<keyword evidence="8" id="KW-0436">Ligase</keyword>
<keyword evidence="3" id="KW-0833">Ubl conjugation pathway</keyword>
<dbReference type="GO" id="GO:1990592">
    <property type="term" value="P:protein K69-linked ufmylation"/>
    <property type="evidence" value="ECO:0007669"/>
    <property type="project" value="TreeGrafter"/>
</dbReference>
<dbReference type="GO" id="GO:0016874">
    <property type="term" value="F:ligase activity"/>
    <property type="evidence" value="ECO:0007669"/>
    <property type="project" value="UniProtKB-KW"/>
</dbReference>
<feature type="domain" description="E3 UFM1-protein ligase 1-like" evidence="6">
    <location>
        <begin position="505"/>
        <end position="627"/>
    </location>
</feature>
<comment type="caution">
    <text evidence="8">The sequence shown here is derived from an EMBL/GenBank/DDBJ whole genome shotgun (WGS) entry which is preliminary data.</text>
</comment>
<dbReference type="Pfam" id="PF23659">
    <property type="entry name" value="UFL1"/>
    <property type="match status" value="1"/>
</dbReference>
<feature type="domain" description="E3 UFM1-protein ligase-like C-terminal" evidence="7">
    <location>
        <begin position="633"/>
        <end position="735"/>
    </location>
</feature>
<keyword evidence="2" id="KW-0808">Transferase</keyword>
<sequence length="758" mass="85330">MFLGLSSHHLEDSKKMELSLAQLQAQFKAAQQAQVANRLSERNCVELLMKLIETGRIQVQYTLNGREYVTPQQLEKEILREIEASKGRINVTELVPLLNMDLDPIEKKVEQIVRNNNGLQLLEGEIITQTYLDNIALELNEMLQERGSITMQEAAARFSLTTEITEPALNHRLGRVLQGFIEDGHIYTESFTERYVSQIRGIFSAITRPTTLASIISRYGFQHRLFMSTLDRLIAGGRLQGNHNGGLYTPFVFANTRLKQIDSFFHQNKYISYQKLEKMDYNQPKSFLEGRFPEGVALRNHFISKLLINQTNGVIEEAIQSDSYADVQALLPSVLSEAEILQVLEACPSVTLHGKNANVTVIKDYHVASKGFLNKCNQLVEERMKDRAEKGLITQSQEETKEVEEEEEPTRGRKGAKGKKSVPAKKVEPKKRGGKTEATISPEEQEVGDHLKREHEDMAEEFFEGVMEILRPVIARCRETHARALFVKAASSSEENVKGKTKGTNIRADMSTLYSNILLFQKGIEALALEFSPKTTEDSSVLEKYLLKTLCTEYHRLLILSEASQHFIQLNSELRTPAEITKALSQLPPAVSSPLQKIGTTLNDKSSIKFNEALESAAERLELQLRPLDKKQEKTLLSTHRATLMQQLDSEENPATTLQLVVVLLFLKKKNCVIHIPGRSISSVLSKLKDDLPAPVFSQLSAYQVDVVKFLNAEKQALDEETQSRLMQGMAPLKDLVLSGGASIIRVPRGMEYNVISE</sequence>
<evidence type="ECO:0000256" key="1">
    <source>
        <dbReference type="ARBA" id="ARBA00010789"/>
    </source>
</evidence>
<dbReference type="EMBL" id="MDYQ01000046">
    <property type="protein sequence ID" value="PRP85355.1"/>
    <property type="molecule type" value="Genomic_DNA"/>
</dbReference>
<dbReference type="GO" id="GO:0034976">
    <property type="term" value="P:response to endoplasmic reticulum stress"/>
    <property type="evidence" value="ECO:0007669"/>
    <property type="project" value="TreeGrafter"/>
</dbReference>
<feature type="compositionally biased region" description="Basic residues" evidence="4">
    <location>
        <begin position="412"/>
        <end position="424"/>
    </location>
</feature>
<dbReference type="GO" id="GO:0032434">
    <property type="term" value="P:regulation of proteasomal ubiquitin-dependent protein catabolic process"/>
    <property type="evidence" value="ECO:0007669"/>
    <property type="project" value="TreeGrafter"/>
</dbReference>
<feature type="domain" description="E3 UFM1-protein ligase 1-like N-terminal" evidence="5">
    <location>
        <begin position="20"/>
        <end position="288"/>
    </location>
</feature>
<dbReference type="FunCoup" id="A0A2P6NN16">
    <property type="interactions" value="260"/>
</dbReference>
<evidence type="ECO:0000259" key="6">
    <source>
        <dbReference type="Pfam" id="PF23659"/>
    </source>
</evidence>
<evidence type="ECO:0000313" key="8">
    <source>
        <dbReference type="EMBL" id="PRP85355.1"/>
    </source>
</evidence>
<dbReference type="Pfam" id="PF25870">
    <property type="entry name" value="WHD_UFL1_5th"/>
    <property type="match status" value="1"/>
</dbReference>
<dbReference type="InterPro" id="IPR056579">
    <property type="entry name" value="Ufl1_N"/>
</dbReference>
<protein>
    <submittedName>
        <fullName evidence="8">E3 UFM1-protein ligase 1-like</fullName>
    </submittedName>
</protein>
<accession>A0A2P6NN16</accession>
<organism evidence="8 9">
    <name type="scientific">Planoprotostelium fungivorum</name>
    <dbReference type="NCBI Taxonomy" id="1890364"/>
    <lineage>
        <taxon>Eukaryota</taxon>
        <taxon>Amoebozoa</taxon>
        <taxon>Evosea</taxon>
        <taxon>Variosea</taxon>
        <taxon>Cavosteliida</taxon>
        <taxon>Cavosteliaceae</taxon>
        <taxon>Planoprotostelium</taxon>
    </lineage>
</organism>